<evidence type="ECO:0000313" key="2">
    <source>
        <dbReference type="EMBL" id="KAF2849998.1"/>
    </source>
</evidence>
<feature type="chain" id="PRO_5025371191" description="Secreted protein" evidence="1">
    <location>
        <begin position="29"/>
        <end position="115"/>
    </location>
</feature>
<name>A0A6A7B6U9_9PLEO</name>
<protein>
    <recommendedName>
        <fullName evidence="4">Secreted protein</fullName>
    </recommendedName>
</protein>
<reference evidence="2" key="1">
    <citation type="submission" date="2020-01" db="EMBL/GenBank/DDBJ databases">
        <authorList>
            <consortium name="DOE Joint Genome Institute"/>
            <person name="Haridas S."/>
            <person name="Albert R."/>
            <person name="Binder M."/>
            <person name="Bloem J."/>
            <person name="Labutti K."/>
            <person name="Salamov A."/>
            <person name="Andreopoulos B."/>
            <person name="Baker S.E."/>
            <person name="Barry K."/>
            <person name="Bills G."/>
            <person name="Bluhm B.H."/>
            <person name="Cannon C."/>
            <person name="Castanera R."/>
            <person name="Culley D.E."/>
            <person name="Daum C."/>
            <person name="Ezra D."/>
            <person name="Gonzalez J.B."/>
            <person name="Henrissat B."/>
            <person name="Kuo A."/>
            <person name="Liang C."/>
            <person name="Lipzen A."/>
            <person name="Lutzoni F."/>
            <person name="Magnuson J."/>
            <person name="Mondo S."/>
            <person name="Nolan M."/>
            <person name="Ohm R."/>
            <person name="Pangilinan J."/>
            <person name="Park H.-J."/>
            <person name="Ramirez L."/>
            <person name="Alfaro M."/>
            <person name="Sun H."/>
            <person name="Tritt A."/>
            <person name="Yoshinaga Y."/>
            <person name="Zwiers L.-H."/>
            <person name="Turgeon B.G."/>
            <person name="Goodwin S.B."/>
            <person name="Spatafora J.W."/>
            <person name="Crous P.W."/>
            <person name="Grigoriev I.V."/>
        </authorList>
    </citation>
    <scope>NUCLEOTIDE SEQUENCE</scope>
    <source>
        <strain evidence="2">IPT5</strain>
    </source>
</reference>
<sequence length="115" mass="12519">MGPFGRHAISFRALCLLHAIWLRSSASGRLLAGLCSCSHSTSRWRPALSALGRRTGDHAPQDDLVHNNQPLAAQRCCNMPNWYGQQAGMFCATAASFSFARLSPLVPPPGIVKRF</sequence>
<organism evidence="2 3">
    <name type="scientific">Plenodomus tracheiphilus IPT5</name>
    <dbReference type="NCBI Taxonomy" id="1408161"/>
    <lineage>
        <taxon>Eukaryota</taxon>
        <taxon>Fungi</taxon>
        <taxon>Dikarya</taxon>
        <taxon>Ascomycota</taxon>
        <taxon>Pezizomycotina</taxon>
        <taxon>Dothideomycetes</taxon>
        <taxon>Pleosporomycetidae</taxon>
        <taxon>Pleosporales</taxon>
        <taxon>Pleosporineae</taxon>
        <taxon>Leptosphaeriaceae</taxon>
        <taxon>Plenodomus</taxon>
    </lineage>
</organism>
<evidence type="ECO:0000313" key="3">
    <source>
        <dbReference type="Proteomes" id="UP000799423"/>
    </source>
</evidence>
<evidence type="ECO:0008006" key="4">
    <source>
        <dbReference type="Google" id="ProtNLM"/>
    </source>
</evidence>
<feature type="signal peptide" evidence="1">
    <location>
        <begin position="1"/>
        <end position="28"/>
    </location>
</feature>
<gene>
    <name evidence="2" type="ORF">T440DRAFT_469035</name>
</gene>
<evidence type="ECO:0000256" key="1">
    <source>
        <dbReference type="SAM" id="SignalP"/>
    </source>
</evidence>
<dbReference type="EMBL" id="MU006309">
    <property type="protein sequence ID" value="KAF2849998.1"/>
    <property type="molecule type" value="Genomic_DNA"/>
</dbReference>
<keyword evidence="3" id="KW-1185">Reference proteome</keyword>
<accession>A0A6A7B6U9</accession>
<keyword evidence="1" id="KW-0732">Signal</keyword>
<proteinExistence type="predicted"/>
<dbReference type="AlphaFoldDB" id="A0A6A7B6U9"/>
<dbReference type="Proteomes" id="UP000799423">
    <property type="component" value="Unassembled WGS sequence"/>
</dbReference>